<dbReference type="GO" id="GO:0016787">
    <property type="term" value="F:hydrolase activity"/>
    <property type="evidence" value="ECO:0007669"/>
    <property type="project" value="UniProtKB-KW"/>
</dbReference>
<dbReference type="AlphaFoldDB" id="A0A1H7TIM7"/>
<dbReference type="RefSeq" id="WP_075007717.1">
    <property type="nucleotide sequence ID" value="NZ_FOAP01000009.1"/>
</dbReference>
<dbReference type="GO" id="GO:0005524">
    <property type="term" value="F:ATP binding"/>
    <property type="evidence" value="ECO:0007669"/>
    <property type="project" value="UniProtKB-KW"/>
</dbReference>
<protein>
    <submittedName>
        <fullName evidence="7">ATP-dependent RNA helicase SUPV3L1/SUV3</fullName>
    </submittedName>
</protein>
<dbReference type="EMBL" id="FOAP01000009">
    <property type="protein sequence ID" value="SEL84196.1"/>
    <property type="molecule type" value="Genomic_DNA"/>
</dbReference>
<evidence type="ECO:0000313" key="7">
    <source>
        <dbReference type="EMBL" id="SEL84196.1"/>
    </source>
</evidence>
<gene>
    <name evidence="7" type="ORF">SAMN05444354_10912</name>
</gene>
<evidence type="ECO:0000259" key="6">
    <source>
        <dbReference type="PROSITE" id="PS51194"/>
    </source>
</evidence>
<dbReference type="Pfam" id="PF00271">
    <property type="entry name" value="Helicase_C"/>
    <property type="match status" value="1"/>
</dbReference>
<dbReference type="InterPro" id="IPR050699">
    <property type="entry name" value="RNA-DNA_Helicase"/>
</dbReference>
<keyword evidence="2" id="KW-0378">Hydrolase</keyword>
<keyword evidence="1" id="KW-0547">Nucleotide-binding</keyword>
<dbReference type="Proteomes" id="UP000182719">
    <property type="component" value="Unassembled WGS sequence"/>
</dbReference>
<dbReference type="Pfam" id="PF22527">
    <property type="entry name" value="DEXQc_Suv3"/>
    <property type="match status" value="1"/>
</dbReference>
<dbReference type="PROSITE" id="PS51194">
    <property type="entry name" value="HELICASE_CTER"/>
    <property type="match status" value="1"/>
</dbReference>
<dbReference type="Gene3D" id="3.40.50.300">
    <property type="entry name" value="P-loop containing nucleotide triphosphate hydrolases"/>
    <property type="match status" value="2"/>
</dbReference>
<dbReference type="InterPro" id="IPR027417">
    <property type="entry name" value="P-loop_NTPase"/>
</dbReference>
<dbReference type="InterPro" id="IPR001650">
    <property type="entry name" value="Helicase_C-like"/>
</dbReference>
<dbReference type="SUPFAM" id="SSF52540">
    <property type="entry name" value="P-loop containing nucleoside triphosphate hydrolases"/>
    <property type="match status" value="2"/>
</dbReference>
<dbReference type="PANTHER" id="PTHR12131:SF1">
    <property type="entry name" value="ATP-DEPENDENT RNA HELICASE SUPV3L1, MITOCHONDRIAL-RELATED"/>
    <property type="match status" value="1"/>
</dbReference>
<evidence type="ECO:0000256" key="3">
    <source>
        <dbReference type="ARBA" id="ARBA00022806"/>
    </source>
</evidence>
<name>A0A1H7TIM7_STIAU</name>
<evidence type="ECO:0000256" key="4">
    <source>
        <dbReference type="ARBA" id="ARBA00022840"/>
    </source>
</evidence>
<keyword evidence="8" id="KW-1185">Reference proteome</keyword>
<evidence type="ECO:0000256" key="5">
    <source>
        <dbReference type="SAM" id="MobiDB-lite"/>
    </source>
</evidence>
<dbReference type="GO" id="GO:0004386">
    <property type="term" value="F:helicase activity"/>
    <property type="evidence" value="ECO:0007669"/>
    <property type="project" value="UniProtKB-KW"/>
</dbReference>
<feature type="region of interest" description="Disordered" evidence="5">
    <location>
        <begin position="756"/>
        <end position="805"/>
    </location>
</feature>
<evidence type="ECO:0000313" key="8">
    <source>
        <dbReference type="Proteomes" id="UP000182719"/>
    </source>
</evidence>
<dbReference type="PANTHER" id="PTHR12131">
    <property type="entry name" value="ATP-DEPENDENT RNA AND DNA HELICASE"/>
    <property type="match status" value="1"/>
</dbReference>
<dbReference type="OrthoDB" id="9807155at2"/>
<feature type="domain" description="Helicase C-terminal" evidence="6">
    <location>
        <begin position="152"/>
        <end position="312"/>
    </location>
</feature>
<feature type="compositionally biased region" description="Basic residues" evidence="5">
    <location>
        <begin position="768"/>
        <end position="777"/>
    </location>
</feature>
<reference evidence="8" key="1">
    <citation type="submission" date="2016-10" db="EMBL/GenBank/DDBJ databases">
        <authorList>
            <person name="Varghese N."/>
            <person name="Submissions S."/>
        </authorList>
    </citation>
    <scope>NUCLEOTIDE SEQUENCE [LARGE SCALE GENOMIC DNA]</scope>
    <source>
        <strain evidence="8">DSM 17044</strain>
    </source>
</reference>
<accession>A0A1H7TIM7</accession>
<keyword evidence="4" id="KW-0067">ATP-binding</keyword>
<sequence>MNSSPSNRSSVVIAELGPTNTGKTYRAIERMLEHDTGIIGLPLRLLAREVYDRVTARVGEGRVALMTGEEKRLPPRPDYWICTVEAMPVDRPVDFLAVDEIQLAAHRERGHVFTDRLLHARGRRETWFLGADTMRPMVQSLIPQASVKRATRLSQLRYAGSRSLKSLPPRSAVVAFSADRVYELAETLRRLRGGVAVVLGALSPRTRNAQVAMYQSGEVQYLVATDAIGMGLNLDLNHVAFAAFSKYDGAEQRELFPDELAQIAGRAGRHLNDGSFGTLNTLPELSPRVVSAIETHRFPAVRSLIWRNASLDFSSPEALLDSLSRAPRHSAFIRVERADDFDALKELSHVPAIRDVATSQPMVELLWQVCQIPDFRKGLFGQHVSLLRETFLQLCEGDGRLDPVWLGRQVSPLDDVSGDIHTLMDRLAAIRIWTYISHRSGWLHEAEQWQERTRRIEDALGDALHERLVERFVQRAARRSSRRFVRPAAPPSGGSDSPFAKLGLLLGEVPGAEGGGLTEEQFVQRVVDATHDAFQVDASGIISFEGQPLARLVRGKDLRSPQVALGEPEVWTGGARRQLERRLVALARDLVTEAMGGFPAEALTGTGRSAAMRGLAYRLAEGLGVISLEEAREQWRLMALEERERLRALGAREGQRFFYVDGALAPHALDRRCMLTALFHQTPVPKGVPREPGLAAAELGGWDARVLGYEVLGTVALRIDILERLSESLRHPQGTRQAQALLQELRLEGGVRARVLRELGGSPGGASAKRRRRRGRKPQATAPDKRGAPGQSAPPSGSGGGERGV</sequence>
<dbReference type="InterPro" id="IPR055206">
    <property type="entry name" value="DEXQc_SUV3"/>
</dbReference>
<keyword evidence="3 7" id="KW-0347">Helicase</keyword>
<organism evidence="7 8">
    <name type="scientific">Stigmatella aurantiaca</name>
    <dbReference type="NCBI Taxonomy" id="41"/>
    <lineage>
        <taxon>Bacteria</taxon>
        <taxon>Pseudomonadati</taxon>
        <taxon>Myxococcota</taxon>
        <taxon>Myxococcia</taxon>
        <taxon>Myxococcales</taxon>
        <taxon>Cystobacterineae</taxon>
        <taxon>Archangiaceae</taxon>
        <taxon>Stigmatella</taxon>
    </lineage>
</organism>
<proteinExistence type="predicted"/>
<evidence type="ECO:0000256" key="1">
    <source>
        <dbReference type="ARBA" id="ARBA00022741"/>
    </source>
</evidence>
<evidence type="ECO:0000256" key="2">
    <source>
        <dbReference type="ARBA" id="ARBA00022801"/>
    </source>
</evidence>
<dbReference type="SMART" id="SM00490">
    <property type="entry name" value="HELICc"/>
    <property type="match status" value="1"/>
</dbReference>